<proteinExistence type="predicted"/>
<dbReference type="EMBL" id="HBKQ01029028">
    <property type="protein sequence ID" value="CAE2247891.1"/>
    <property type="molecule type" value="Transcribed_RNA"/>
</dbReference>
<gene>
    <name evidence="1" type="ORF">OAUR00152_LOCUS19749</name>
</gene>
<evidence type="ECO:0000313" key="1">
    <source>
        <dbReference type="EMBL" id="CAE2247891.1"/>
    </source>
</evidence>
<dbReference type="AlphaFoldDB" id="A0A7S4MW27"/>
<organism evidence="1">
    <name type="scientific">Odontella aurita</name>
    <dbReference type="NCBI Taxonomy" id="265563"/>
    <lineage>
        <taxon>Eukaryota</taxon>
        <taxon>Sar</taxon>
        <taxon>Stramenopiles</taxon>
        <taxon>Ochrophyta</taxon>
        <taxon>Bacillariophyta</taxon>
        <taxon>Mediophyceae</taxon>
        <taxon>Biddulphiophycidae</taxon>
        <taxon>Eupodiscales</taxon>
        <taxon>Odontellaceae</taxon>
        <taxon>Odontella</taxon>
    </lineage>
</organism>
<name>A0A7S4MW27_9STRA</name>
<protein>
    <submittedName>
        <fullName evidence="1">Uncharacterized protein</fullName>
    </submittedName>
</protein>
<sequence>MIFVSRENGEGRVFAARHAPCALLCSLLEPFIFCRHSLAALTRIRENVRVHVPGAMICETFCHRRRKESDDKRCLRHHGVDTPREIDDAATSPLRTNERTT</sequence>
<accession>A0A7S4MW27</accession>
<reference evidence="1" key="1">
    <citation type="submission" date="2021-01" db="EMBL/GenBank/DDBJ databases">
        <authorList>
            <person name="Corre E."/>
            <person name="Pelletier E."/>
            <person name="Niang G."/>
            <person name="Scheremetjew M."/>
            <person name="Finn R."/>
            <person name="Kale V."/>
            <person name="Holt S."/>
            <person name="Cochrane G."/>
            <person name="Meng A."/>
            <person name="Brown T."/>
            <person name="Cohen L."/>
        </authorList>
    </citation>
    <scope>NUCLEOTIDE SEQUENCE</scope>
    <source>
        <strain evidence="1">Isolate 1302-5</strain>
    </source>
</reference>